<dbReference type="AlphaFoldDB" id="A0A7C4R654"/>
<sequence>MKIIGELNGITIVEHEGVFYQRFSNSGTAIFWRKSHMVKINPRSKSAVVASELKKEEIKGKIFELENGFFFLYLGMVYFRNLNGETKVILSNSNTTENIIEKLELEFQKSEEECFVLSN</sequence>
<proteinExistence type="predicted"/>
<organism evidence="1">
    <name type="scientific">candidate division CPR3 bacterium</name>
    <dbReference type="NCBI Taxonomy" id="2268181"/>
    <lineage>
        <taxon>Bacteria</taxon>
        <taxon>Bacteria division CPR3</taxon>
    </lineage>
</organism>
<protein>
    <submittedName>
        <fullName evidence="1">Uncharacterized protein</fullName>
    </submittedName>
</protein>
<comment type="caution">
    <text evidence="1">The sequence shown here is derived from an EMBL/GenBank/DDBJ whole genome shotgun (WGS) entry which is preliminary data.</text>
</comment>
<gene>
    <name evidence="1" type="ORF">ENT43_02060</name>
</gene>
<evidence type="ECO:0000313" key="1">
    <source>
        <dbReference type="EMBL" id="HGT71023.1"/>
    </source>
</evidence>
<reference evidence="1" key="1">
    <citation type="journal article" date="2020" name="mSystems">
        <title>Genome- and Community-Level Interaction Insights into Carbon Utilization and Element Cycling Functions of Hydrothermarchaeota in Hydrothermal Sediment.</title>
        <authorList>
            <person name="Zhou Z."/>
            <person name="Liu Y."/>
            <person name="Xu W."/>
            <person name="Pan J."/>
            <person name="Luo Z.H."/>
            <person name="Li M."/>
        </authorList>
    </citation>
    <scope>NUCLEOTIDE SEQUENCE [LARGE SCALE GENOMIC DNA]</scope>
    <source>
        <strain evidence="1">SpSt-579</strain>
    </source>
</reference>
<name>A0A7C4R654_UNCC3</name>
<accession>A0A7C4R654</accession>
<dbReference type="EMBL" id="DSYQ01000008">
    <property type="protein sequence ID" value="HGT71023.1"/>
    <property type="molecule type" value="Genomic_DNA"/>
</dbReference>